<evidence type="ECO:0000256" key="3">
    <source>
        <dbReference type="SAM" id="MobiDB-lite"/>
    </source>
</evidence>
<dbReference type="GO" id="GO:0032259">
    <property type="term" value="P:methylation"/>
    <property type="evidence" value="ECO:0007669"/>
    <property type="project" value="UniProtKB-KW"/>
</dbReference>
<dbReference type="Pfam" id="PF13649">
    <property type="entry name" value="Methyltransf_25"/>
    <property type="match status" value="1"/>
</dbReference>
<name>A0A2M8M0R0_9ACTN</name>
<keyword evidence="2 6" id="KW-0808">Transferase</keyword>
<keyword evidence="7" id="KW-1185">Reference proteome</keyword>
<comment type="caution">
    <text evidence="6">The sequence shown here is derived from an EMBL/GenBank/DDBJ whole genome shotgun (WGS) entry which is preliminary data.</text>
</comment>
<dbReference type="CDD" id="cd02440">
    <property type="entry name" value="AdoMet_MTases"/>
    <property type="match status" value="1"/>
</dbReference>
<dbReference type="Gene3D" id="3.40.50.150">
    <property type="entry name" value="Vaccinia Virus protein VP39"/>
    <property type="match status" value="1"/>
</dbReference>
<dbReference type="InterPro" id="IPR041698">
    <property type="entry name" value="Methyltransf_25"/>
</dbReference>
<evidence type="ECO:0000256" key="1">
    <source>
        <dbReference type="ARBA" id="ARBA00022603"/>
    </source>
</evidence>
<feature type="domain" description="Methyltransferase" evidence="4">
    <location>
        <begin position="52"/>
        <end position="130"/>
    </location>
</feature>
<dbReference type="PANTHER" id="PTHR43861:SF1">
    <property type="entry name" value="TRANS-ACONITATE 2-METHYLTRANSFERASE"/>
    <property type="match status" value="1"/>
</dbReference>
<keyword evidence="1 6" id="KW-0489">Methyltransferase</keyword>
<feature type="region of interest" description="Disordered" evidence="3">
    <location>
        <begin position="1"/>
        <end position="22"/>
    </location>
</feature>
<evidence type="ECO:0000313" key="6">
    <source>
        <dbReference type="EMBL" id="PJE97776.1"/>
    </source>
</evidence>
<dbReference type="SUPFAM" id="SSF53335">
    <property type="entry name" value="S-adenosyl-L-methionine-dependent methyltransferases"/>
    <property type="match status" value="1"/>
</dbReference>
<sequence>MDRKDASADHAPGTGAHDWDPEQYRYHAGPRLRPLYDLLARVPELPSPRPRIADLGCGPGGPTVLLAERWPAASITGYDLSEAMLSEARAYAGPLPGGGHLDFVHADLADWRPGHPHDLIISNAALHWVLPAEGKGRVLPAEGAEGKAVAERHAELLHRWVAALNPGGFLAFQIPGNFTAPSHTLLAGLRTSPRWRDRLGEDGTRVPVAEPAEYAALLAGLGCETDVWETTYVHVLTGEDPVLEWTRGTALRPVLTALDGDPAARDAFLTEYRDLLREAYPPGPHGTLFPFRRIFAVARRPG</sequence>
<dbReference type="InterPro" id="IPR023149">
    <property type="entry name" value="Trans_acon_MeTrfase_C"/>
</dbReference>
<dbReference type="AlphaFoldDB" id="A0A2M8M0R0"/>
<dbReference type="InterPro" id="IPR029063">
    <property type="entry name" value="SAM-dependent_MTases_sf"/>
</dbReference>
<evidence type="ECO:0000256" key="2">
    <source>
        <dbReference type="ARBA" id="ARBA00022679"/>
    </source>
</evidence>
<dbReference type="Gene3D" id="1.10.150.290">
    <property type="entry name" value="S-adenosyl-L-methionine-dependent methyltransferases"/>
    <property type="match status" value="1"/>
</dbReference>
<dbReference type="EMBL" id="PGGW01000039">
    <property type="protein sequence ID" value="PJE97776.1"/>
    <property type="molecule type" value="Genomic_DNA"/>
</dbReference>
<dbReference type="GO" id="GO:0017000">
    <property type="term" value="P:antibiotic biosynthetic process"/>
    <property type="evidence" value="ECO:0007669"/>
    <property type="project" value="UniProtKB-ARBA"/>
</dbReference>
<reference evidence="6 7" key="1">
    <citation type="submission" date="2017-11" db="EMBL/GenBank/DDBJ databases">
        <title>Streptomyces carmine sp. nov., a novel actinomycete isolated from Sophora alopecuroides in Xinjiang, China.</title>
        <authorList>
            <person name="Wang Y."/>
            <person name="Luo X."/>
            <person name="Wan C."/>
            <person name="Zhang L."/>
        </authorList>
    </citation>
    <scope>NUCLEOTIDE SEQUENCE [LARGE SCALE GENOMIC DNA]</scope>
    <source>
        <strain evidence="6 7">TRM SA0054</strain>
    </source>
</reference>
<proteinExistence type="predicted"/>
<protein>
    <submittedName>
        <fullName evidence="6">Trans-aconitate methyltransferase</fullName>
    </submittedName>
</protein>
<dbReference type="EMBL" id="PGGW01000050">
    <property type="protein sequence ID" value="PJE97067.1"/>
    <property type="molecule type" value="Genomic_DNA"/>
</dbReference>
<evidence type="ECO:0000313" key="7">
    <source>
        <dbReference type="Proteomes" id="UP000230407"/>
    </source>
</evidence>
<dbReference type="Proteomes" id="UP000230407">
    <property type="component" value="Unassembled WGS sequence"/>
</dbReference>
<gene>
    <name evidence="6" type="ORF">CUT44_11700</name>
    <name evidence="5" type="ORF">CUT44_14955</name>
</gene>
<accession>A0A2M8M0R0</accession>
<dbReference type="PANTHER" id="PTHR43861">
    <property type="entry name" value="TRANS-ACONITATE 2-METHYLTRANSFERASE-RELATED"/>
    <property type="match status" value="1"/>
</dbReference>
<dbReference type="GO" id="GO:0030798">
    <property type="term" value="F:trans-aconitate 2-methyltransferase activity"/>
    <property type="evidence" value="ECO:0007669"/>
    <property type="project" value="InterPro"/>
</dbReference>
<evidence type="ECO:0000313" key="5">
    <source>
        <dbReference type="EMBL" id="PJE97067.1"/>
    </source>
</evidence>
<dbReference type="RefSeq" id="WP_100201866.1">
    <property type="nucleotide sequence ID" value="NZ_PGGW01000039.1"/>
</dbReference>
<evidence type="ECO:0000259" key="4">
    <source>
        <dbReference type="Pfam" id="PF13649"/>
    </source>
</evidence>
<organism evidence="6 7">
    <name type="scientific">Streptomyces carminius</name>
    <dbReference type="NCBI Taxonomy" id="2665496"/>
    <lineage>
        <taxon>Bacteria</taxon>
        <taxon>Bacillati</taxon>
        <taxon>Actinomycetota</taxon>
        <taxon>Actinomycetes</taxon>
        <taxon>Kitasatosporales</taxon>
        <taxon>Streptomycetaceae</taxon>
        <taxon>Streptomyces</taxon>
    </lineage>
</organism>